<comment type="caution">
    <text evidence="2">The sequence shown here is derived from an EMBL/GenBank/DDBJ whole genome shotgun (WGS) entry which is preliminary data.</text>
</comment>
<feature type="compositionally biased region" description="Basic and acidic residues" evidence="1">
    <location>
        <begin position="242"/>
        <end position="252"/>
    </location>
</feature>
<dbReference type="RefSeq" id="WP_394819643.1">
    <property type="nucleotide sequence ID" value="NZ_JAWJZY010000002.1"/>
</dbReference>
<dbReference type="InterPro" id="IPR010664">
    <property type="entry name" value="LipoPS_assembly_LptC-rel"/>
</dbReference>
<feature type="region of interest" description="Disordered" evidence="1">
    <location>
        <begin position="1"/>
        <end position="24"/>
    </location>
</feature>
<dbReference type="EMBL" id="JAWJZY010000002">
    <property type="protein sequence ID" value="MEE8658763.1"/>
    <property type="molecule type" value="Genomic_DNA"/>
</dbReference>
<evidence type="ECO:0000313" key="2">
    <source>
        <dbReference type="EMBL" id="MEE8658763.1"/>
    </source>
</evidence>
<evidence type="ECO:0000313" key="3">
    <source>
        <dbReference type="Proteomes" id="UP001312908"/>
    </source>
</evidence>
<organism evidence="2 3">
    <name type="scientific">Sorlinia euscelidii</name>
    <dbReference type="NCBI Taxonomy" id="3081148"/>
    <lineage>
        <taxon>Bacteria</taxon>
        <taxon>Pseudomonadati</taxon>
        <taxon>Pseudomonadota</taxon>
        <taxon>Alphaproteobacteria</taxon>
        <taxon>Acetobacterales</taxon>
        <taxon>Acetobacteraceae</taxon>
        <taxon>Sorlinia</taxon>
    </lineage>
</organism>
<protein>
    <submittedName>
        <fullName evidence="2">LPS export ABC transporter periplasmic protein LptC</fullName>
    </submittedName>
</protein>
<feature type="compositionally biased region" description="Basic and acidic residues" evidence="1">
    <location>
        <begin position="10"/>
        <end position="20"/>
    </location>
</feature>
<evidence type="ECO:0000256" key="1">
    <source>
        <dbReference type="SAM" id="MobiDB-lite"/>
    </source>
</evidence>
<sequence length="252" mass="28594">MSETPRTPPPRRDDFQRDSEAQAAHRRALLDHQKERPRNLPTKASLHTRRKRLDMAKWVLPCVAILMLGSIAVWPEVARWVNVNQAVLKEMEEMRVQNGTLEDAVYRGLDNSNRPYMITAKFANQRDQDRIDLVDPVADLHLTSGGWAQIRADSGVYMQHEQTLNLRGHVVLYRDDGTLMNSPTADLDLHAGIIASSDWAHAEGPFGKLDAQGYFLDQHAGLLEFTGPERIVRNNDQNDTLPTRRKDETSSP</sequence>
<gene>
    <name evidence="2" type="primary">lptC</name>
    <name evidence="2" type="ORF">DOFOFD_07030</name>
</gene>
<dbReference type="Proteomes" id="UP001312908">
    <property type="component" value="Unassembled WGS sequence"/>
</dbReference>
<feature type="region of interest" description="Disordered" evidence="1">
    <location>
        <begin position="232"/>
        <end position="252"/>
    </location>
</feature>
<reference evidence="2 3" key="1">
    <citation type="submission" date="2023-10" db="EMBL/GenBank/DDBJ databases">
        <title>Sorlinia euscelidii gen. nov., sp. nov., an acetic acid bacteria isolated from the gut of Euscelidius variegatus emitter.</title>
        <authorList>
            <person name="Michoud G."/>
            <person name="Marasco R."/>
            <person name="Seferji K."/>
            <person name="Gonella E."/>
            <person name="Garuglieri E."/>
            <person name="Alma A."/>
            <person name="Mapelli F."/>
            <person name="Borin S."/>
            <person name="Daffonchio D."/>
            <person name="Crotti E."/>
        </authorList>
    </citation>
    <scope>NUCLEOTIDE SEQUENCE [LARGE SCALE GENOMIC DNA]</scope>
    <source>
        <strain evidence="2 3">EV16P</strain>
    </source>
</reference>
<proteinExistence type="predicted"/>
<name>A0ABU7U2N5_9PROT</name>
<dbReference type="Pfam" id="PF06835">
    <property type="entry name" value="LptC"/>
    <property type="match status" value="1"/>
</dbReference>
<keyword evidence="3" id="KW-1185">Reference proteome</keyword>
<accession>A0ABU7U2N5</accession>
<dbReference type="Gene3D" id="2.60.450.10">
    <property type="entry name" value="Lipopolysaccharide (LPS) transport protein A like domain"/>
    <property type="match status" value="1"/>
</dbReference>